<dbReference type="Proteomes" id="UP000179023">
    <property type="component" value="Unassembled WGS sequence"/>
</dbReference>
<dbReference type="STRING" id="1802270.A3C07_00165"/>
<name>A0A1G2KLI7_9BACT</name>
<reference evidence="1 2" key="1">
    <citation type="journal article" date="2016" name="Nat. Commun.">
        <title>Thousands of microbial genomes shed light on interconnected biogeochemical processes in an aquifer system.</title>
        <authorList>
            <person name="Anantharaman K."/>
            <person name="Brown C.T."/>
            <person name="Hug L.A."/>
            <person name="Sharon I."/>
            <person name="Castelle C.J."/>
            <person name="Probst A.J."/>
            <person name="Thomas B.C."/>
            <person name="Singh A."/>
            <person name="Wilkins M.J."/>
            <person name="Karaoz U."/>
            <person name="Brodie E.L."/>
            <person name="Williams K.H."/>
            <person name="Hubbard S.S."/>
            <person name="Banfield J.F."/>
        </authorList>
    </citation>
    <scope>NUCLEOTIDE SEQUENCE [LARGE SCALE GENOMIC DNA]</scope>
</reference>
<dbReference type="EMBL" id="MHQI01000026">
    <property type="protein sequence ID" value="OHA00124.1"/>
    <property type="molecule type" value="Genomic_DNA"/>
</dbReference>
<organism evidence="1 2">
    <name type="scientific">Candidatus Sungbacteria bacterium RIFCSPHIGHO2_02_FULL_47_11</name>
    <dbReference type="NCBI Taxonomy" id="1802270"/>
    <lineage>
        <taxon>Bacteria</taxon>
        <taxon>Candidatus Sungiibacteriota</taxon>
    </lineage>
</organism>
<gene>
    <name evidence="1" type="ORF">A3C07_00165</name>
</gene>
<comment type="caution">
    <text evidence="1">The sequence shown here is derived from an EMBL/GenBank/DDBJ whole genome shotgun (WGS) entry which is preliminary data.</text>
</comment>
<protein>
    <submittedName>
        <fullName evidence="1">Uncharacterized protein</fullName>
    </submittedName>
</protein>
<proteinExistence type="predicted"/>
<dbReference type="AlphaFoldDB" id="A0A1G2KLI7"/>
<sequence>MSVVAISKNRIKKEGGFVILPLDEYRKLCEQAVPTYYLKGKAAEKLDKLVEGGLKDYREGRTIGARSLDEALKIYAKKNKRG</sequence>
<evidence type="ECO:0000313" key="1">
    <source>
        <dbReference type="EMBL" id="OHA00124.1"/>
    </source>
</evidence>
<evidence type="ECO:0000313" key="2">
    <source>
        <dbReference type="Proteomes" id="UP000179023"/>
    </source>
</evidence>
<accession>A0A1G2KLI7</accession>